<protein>
    <submittedName>
        <fullName evidence="9">Ephrin-B2a</fullName>
    </submittedName>
</protein>
<comment type="caution">
    <text evidence="9">The sequence shown here is derived from an EMBL/GenBank/DDBJ whole genome shotgun (WGS) entry which is preliminary data.</text>
</comment>
<evidence type="ECO:0000256" key="1">
    <source>
        <dbReference type="ARBA" id="ARBA00004370"/>
    </source>
</evidence>
<name>A0A1W0XC67_HYPEX</name>
<dbReference type="Gene3D" id="2.60.40.420">
    <property type="entry name" value="Cupredoxins - blue copper proteins"/>
    <property type="match status" value="1"/>
</dbReference>
<keyword evidence="10" id="KW-1185">Reference proteome</keyword>
<evidence type="ECO:0000256" key="7">
    <source>
        <dbReference type="SAM" id="MobiDB-lite"/>
    </source>
</evidence>
<dbReference type="InterPro" id="IPR001799">
    <property type="entry name" value="Ephrin_RBD"/>
</dbReference>
<feature type="domain" description="Ephrin RBD" evidence="8">
    <location>
        <begin position="105"/>
        <end position="264"/>
    </location>
</feature>
<proteinExistence type="inferred from homology"/>
<gene>
    <name evidence="9" type="ORF">BV898_00778</name>
</gene>
<evidence type="ECO:0000256" key="2">
    <source>
        <dbReference type="ARBA" id="ARBA00022729"/>
    </source>
</evidence>
<feature type="region of interest" description="Disordered" evidence="7">
    <location>
        <begin position="268"/>
        <end position="296"/>
    </location>
</feature>
<keyword evidence="4" id="KW-1015">Disulfide bond</keyword>
<evidence type="ECO:0000256" key="3">
    <source>
        <dbReference type="ARBA" id="ARBA00023136"/>
    </source>
</evidence>
<dbReference type="GO" id="GO:0048013">
    <property type="term" value="P:ephrin receptor signaling pathway"/>
    <property type="evidence" value="ECO:0007669"/>
    <property type="project" value="TreeGrafter"/>
</dbReference>
<dbReference type="AlphaFoldDB" id="A0A1W0XC67"/>
<feature type="compositionally biased region" description="Low complexity" evidence="7">
    <location>
        <begin position="431"/>
        <end position="442"/>
    </location>
</feature>
<feature type="region of interest" description="Disordered" evidence="7">
    <location>
        <begin position="422"/>
        <end position="442"/>
    </location>
</feature>
<dbReference type="SUPFAM" id="SSF49503">
    <property type="entry name" value="Cupredoxins"/>
    <property type="match status" value="1"/>
</dbReference>
<dbReference type="GO" id="GO:0007411">
    <property type="term" value="P:axon guidance"/>
    <property type="evidence" value="ECO:0007669"/>
    <property type="project" value="TreeGrafter"/>
</dbReference>
<feature type="compositionally biased region" description="Low complexity" evidence="7">
    <location>
        <begin position="315"/>
        <end position="327"/>
    </location>
</feature>
<reference evidence="10" key="1">
    <citation type="submission" date="2017-01" db="EMBL/GenBank/DDBJ databases">
        <title>Comparative genomics of anhydrobiosis in the tardigrade Hypsibius dujardini.</title>
        <authorList>
            <person name="Yoshida Y."/>
            <person name="Koutsovoulos G."/>
            <person name="Laetsch D."/>
            <person name="Stevens L."/>
            <person name="Kumar S."/>
            <person name="Horikawa D."/>
            <person name="Ishino K."/>
            <person name="Komine S."/>
            <person name="Tomita M."/>
            <person name="Blaxter M."/>
            <person name="Arakawa K."/>
        </authorList>
    </citation>
    <scope>NUCLEOTIDE SEQUENCE [LARGE SCALE GENOMIC DNA]</scope>
    <source>
        <strain evidence="10">Z151</strain>
    </source>
</reference>
<comment type="caution">
    <text evidence="6">Lacks conserved residue(s) required for the propagation of feature annotation.</text>
</comment>
<dbReference type="InterPro" id="IPR031328">
    <property type="entry name" value="Ephrin"/>
</dbReference>
<keyword evidence="5" id="KW-0325">Glycoprotein</keyword>
<dbReference type="PROSITE" id="PS51551">
    <property type="entry name" value="EPHRIN_RBD_2"/>
    <property type="match status" value="1"/>
</dbReference>
<feature type="region of interest" description="Disordered" evidence="7">
    <location>
        <begin position="48"/>
        <end position="75"/>
    </location>
</feature>
<evidence type="ECO:0000313" key="9">
    <source>
        <dbReference type="EMBL" id="OQV25085.1"/>
    </source>
</evidence>
<dbReference type="GO" id="GO:0005886">
    <property type="term" value="C:plasma membrane"/>
    <property type="evidence" value="ECO:0007669"/>
    <property type="project" value="TreeGrafter"/>
</dbReference>
<sequence>MDSDEENICFISLIPEDLHVPVQTAAAVGSEAAEAACDCCRKRDDIRSSGSARAGETTTTESVRPYPMPPTTRTTRDPFRISTLLRYSLLLLIFGSVRWQGAAAIKLPDVYWNSSNPIFRIDNTDHIIDVNKSPQEYDRVNIFCPRIPRAPVALDARTSAGGTDSDSAHNGYYIIYNVSKEEYETCRVTNPTARRMLVCDNPTSDRLSYVTITFRPFSPQPNGPEFHAGQDYYFITTSTGTEAGLDNKFGGRCLSHNMKLLFKVAGQEATPDNTDDQTKVASSGGGSQARPAPPPQTTFKLAQQERLPVYETVDSPASSSPSGPSPATTIPFFLRSRTTPYRPRIMKYSPTKPVAAAVVPQQQQIALNVIDTEDNDLPTTDVRSSEARNSLVAQAAVEKLRHRLRTTTQDYFNLIREEDAAVPARQTKSRPAPASGSSSSGGAHCPHWTYVMILLATVMPRMLLQRL</sequence>
<dbReference type="Proteomes" id="UP000192578">
    <property type="component" value="Unassembled WGS sequence"/>
</dbReference>
<dbReference type="CDD" id="cd02675">
    <property type="entry name" value="Ephrin_ectodomain"/>
    <property type="match status" value="1"/>
</dbReference>
<keyword evidence="2" id="KW-0732">Signal</keyword>
<feature type="region of interest" description="Disordered" evidence="7">
    <location>
        <begin position="311"/>
        <end position="335"/>
    </location>
</feature>
<comment type="subcellular location">
    <subcellularLocation>
        <location evidence="1">Membrane</location>
    </subcellularLocation>
</comment>
<dbReference type="GO" id="GO:0046875">
    <property type="term" value="F:ephrin receptor binding"/>
    <property type="evidence" value="ECO:0007669"/>
    <property type="project" value="TreeGrafter"/>
</dbReference>
<feature type="compositionally biased region" description="Polar residues" evidence="7">
    <location>
        <begin position="48"/>
        <end position="62"/>
    </location>
</feature>
<evidence type="ECO:0000256" key="5">
    <source>
        <dbReference type="ARBA" id="ARBA00023180"/>
    </source>
</evidence>
<keyword evidence="3" id="KW-0472">Membrane</keyword>
<evidence type="ECO:0000313" key="10">
    <source>
        <dbReference type="Proteomes" id="UP000192578"/>
    </source>
</evidence>
<dbReference type="EMBL" id="MTYJ01000003">
    <property type="protein sequence ID" value="OQV25085.1"/>
    <property type="molecule type" value="Genomic_DNA"/>
</dbReference>
<evidence type="ECO:0000256" key="4">
    <source>
        <dbReference type="ARBA" id="ARBA00023157"/>
    </source>
</evidence>
<comment type="similarity">
    <text evidence="6">Belongs to the ephrin family.</text>
</comment>
<dbReference type="PANTHER" id="PTHR11304">
    <property type="entry name" value="EPHRIN"/>
    <property type="match status" value="1"/>
</dbReference>
<evidence type="ECO:0000256" key="6">
    <source>
        <dbReference type="PROSITE-ProRule" id="PRU00884"/>
    </source>
</evidence>
<dbReference type="OrthoDB" id="6250301at2759"/>
<organism evidence="9 10">
    <name type="scientific">Hypsibius exemplaris</name>
    <name type="common">Freshwater tardigrade</name>
    <dbReference type="NCBI Taxonomy" id="2072580"/>
    <lineage>
        <taxon>Eukaryota</taxon>
        <taxon>Metazoa</taxon>
        <taxon>Ecdysozoa</taxon>
        <taxon>Tardigrada</taxon>
        <taxon>Eutardigrada</taxon>
        <taxon>Parachela</taxon>
        <taxon>Hypsibioidea</taxon>
        <taxon>Hypsibiidae</taxon>
        <taxon>Hypsibius</taxon>
    </lineage>
</organism>
<dbReference type="InterPro" id="IPR008972">
    <property type="entry name" value="Cupredoxin"/>
</dbReference>
<dbReference type="PANTHER" id="PTHR11304:SF29">
    <property type="entry name" value="EPHRIN"/>
    <property type="match status" value="1"/>
</dbReference>
<evidence type="ECO:0000259" key="8">
    <source>
        <dbReference type="PROSITE" id="PS51551"/>
    </source>
</evidence>
<accession>A0A1W0XC67</accession>
<dbReference type="Pfam" id="PF00812">
    <property type="entry name" value="Ephrin"/>
    <property type="match status" value="1"/>
</dbReference>